<comment type="caution">
    <text evidence="10">Lacks conserved residue(s) required for the propagation of feature annotation.</text>
</comment>
<feature type="transmembrane region" description="Helical" evidence="10">
    <location>
        <begin position="66"/>
        <end position="85"/>
    </location>
</feature>
<comment type="subcellular location">
    <subcellularLocation>
        <location evidence="1 10">Cell membrane</location>
        <topology evidence="1 10">Multi-pass membrane protein</topology>
    </subcellularLocation>
</comment>
<keyword evidence="5 10" id="KW-0552">Olfaction</keyword>
<evidence type="ECO:0000256" key="5">
    <source>
        <dbReference type="ARBA" id="ARBA00022725"/>
    </source>
</evidence>
<evidence type="ECO:0000256" key="6">
    <source>
        <dbReference type="ARBA" id="ARBA00022989"/>
    </source>
</evidence>
<evidence type="ECO:0000256" key="7">
    <source>
        <dbReference type="ARBA" id="ARBA00023136"/>
    </source>
</evidence>
<keyword evidence="7 10" id="KW-0472">Membrane</keyword>
<keyword evidence="12" id="KW-1185">Reference proteome</keyword>
<dbReference type="AlphaFoldDB" id="A0AAW2GZI4"/>
<reference evidence="11 12" key="1">
    <citation type="submission" date="2023-03" db="EMBL/GenBank/DDBJ databases">
        <title>High recombination rates correlate with genetic variation in Cardiocondyla obscurior ants.</title>
        <authorList>
            <person name="Errbii M."/>
        </authorList>
    </citation>
    <scope>NUCLEOTIDE SEQUENCE [LARGE SCALE GENOMIC DNA]</scope>
    <source>
        <strain evidence="11">Alpha-2009</strain>
        <tissue evidence="11">Whole body</tissue>
    </source>
</reference>
<evidence type="ECO:0000256" key="8">
    <source>
        <dbReference type="ARBA" id="ARBA00023170"/>
    </source>
</evidence>
<organism evidence="11 12">
    <name type="scientific">Cardiocondyla obscurior</name>
    <dbReference type="NCBI Taxonomy" id="286306"/>
    <lineage>
        <taxon>Eukaryota</taxon>
        <taxon>Metazoa</taxon>
        <taxon>Ecdysozoa</taxon>
        <taxon>Arthropoda</taxon>
        <taxon>Hexapoda</taxon>
        <taxon>Insecta</taxon>
        <taxon>Pterygota</taxon>
        <taxon>Neoptera</taxon>
        <taxon>Endopterygota</taxon>
        <taxon>Hymenoptera</taxon>
        <taxon>Apocrita</taxon>
        <taxon>Aculeata</taxon>
        <taxon>Formicoidea</taxon>
        <taxon>Formicidae</taxon>
        <taxon>Myrmicinae</taxon>
        <taxon>Cardiocondyla</taxon>
    </lineage>
</organism>
<evidence type="ECO:0000256" key="2">
    <source>
        <dbReference type="ARBA" id="ARBA00022475"/>
    </source>
</evidence>
<keyword evidence="4 10" id="KW-0812">Transmembrane</keyword>
<keyword evidence="8 10" id="KW-0675">Receptor</keyword>
<evidence type="ECO:0000313" key="11">
    <source>
        <dbReference type="EMBL" id="KAL0132684.1"/>
    </source>
</evidence>
<comment type="caution">
    <text evidence="11">The sequence shown here is derived from an EMBL/GenBank/DDBJ whole genome shotgun (WGS) entry which is preliminary data.</text>
</comment>
<keyword evidence="6 10" id="KW-1133">Transmembrane helix</keyword>
<dbReference type="PANTHER" id="PTHR21137">
    <property type="entry name" value="ODORANT RECEPTOR"/>
    <property type="match status" value="1"/>
</dbReference>
<evidence type="ECO:0000256" key="4">
    <source>
        <dbReference type="ARBA" id="ARBA00022692"/>
    </source>
</evidence>
<dbReference type="Pfam" id="PF02949">
    <property type="entry name" value="7tm_6"/>
    <property type="match status" value="1"/>
</dbReference>
<evidence type="ECO:0000256" key="3">
    <source>
        <dbReference type="ARBA" id="ARBA00022606"/>
    </source>
</evidence>
<keyword evidence="3 10" id="KW-0716">Sensory transduction</keyword>
<evidence type="ECO:0000313" key="12">
    <source>
        <dbReference type="Proteomes" id="UP001430953"/>
    </source>
</evidence>
<gene>
    <name evidence="11" type="ORF">PUN28_000433</name>
</gene>
<sequence length="420" mass="48554">MDIFDTRYFRLNRLLLSFMGLWPYEYMKASRNIFICCSTLGLLVILLPQVAFLLHRMTNLSDFYDVLPTFLGIWITILKTSGLHWQGKKFRMLLEHVQHDWYLLANHRDISILMDYSEKSRIFTLAFLSIPNNCTPSPFHLIKNYIRDNFFFLTVFLCTSVTIFVMTPLIIPLLDIILASNATKPKRLPHPTEFYVDMERYFYILSAITIAGYIVCAVTIVATDTIYFALLQHACGTLTILSKRLETLVVQNKSEGIDCNSAYKEEEDIKNMIQCIQLQVRTERLIHSIESTFEICLFADIGVGIVLQCSACVMIITRTNLVKNVPLLLLQSTRFFYSSWLGQRIIDHSSQISIAAYNGLWYQTSLKTKKLFLFLIMKCQKPFRITMAKLYVLCLESYSMLMKTSASFITVMLSLNSDNN</sequence>
<comment type="similarity">
    <text evidence="10">Belongs to the insect chemoreceptor superfamily. Heteromeric odorant receptor channel (TC 1.A.69) family.</text>
</comment>
<evidence type="ECO:0000256" key="10">
    <source>
        <dbReference type="RuleBase" id="RU351113"/>
    </source>
</evidence>
<keyword evidence="9 10" id="KW-0807">Transducer</keyword>
<proteinExistence type="inferred from homology"/>
<evidence type="ECO:0000256" key="1">
    <source>
        <dbReference type="ARBA" id="ARBA00004651"/>
    </source>
</evidence>
<dbReference type="GO" id="GO:0005886">
    <property type="term" value="C:plasma membrane"/>
    <property type="evidence" value="ECO:0007669"/>
    <property type="project" value="UniProtKB-SubCell"/>
</dbReference>
<protein>
    <recommendedName>
        <fullName evidence="10">Odorant receptor</fullName>
    </recommendedName>
</protein>
<dbReference type="EMBL" id="JADYXP020000001">
    <property type="protein sequence ID" value="KAL0132684.1"/>
    <property type="molecule type" value="Genomic_DNA"/>
</dbReference>
<feature type="transmembrane region" description="Helical" evidence="10">
    <location>
        <begin position="150"/>
        <end position="180"/>
    </location>
</feature>
<feature type="transmembrane region" description="Helical" evidence="10">
    <location>
        <begin position="200"/>
        <end position="222"/>
    </location>
</feature>
<dbReference type="GO" id="GO:0004984">
    <property type="term" value="F:olfactory receptor activity"/>
    <property type="evidence" value="ECO:0007669"/>
    <property type="project" value="InterPro"/>
</dbReference>
<dbReference type="PANTHER" id="PTHR21137:SF35">
    <property type="entry name" value="ODORANT RECEPTOR 19A-RELATED"/>
    <property type="match status" value="1"/>
</dbReference>
<feature type="transmembrane region" description="Helical" evidence="10">
    <location>
        <begin position="390"/>
        <end position="415"/>
    </location>
</feature>
<accession>A0AAW2GZI4</accession>
<dbReference type="GO" id="GO:0005549">
    <property type="term" value="F:odorant binding"/>
    <property type="evidence" value="ECO:0007669"/>
    <property type="project" value="InterPro"/>
</dbReference>
<evidence type="ECO:0000256" key="9">
    <source>
        <dbReference type="ARBA" id="ARBA00023224"/>
    </source>
</evidence>
<keyword evidence="2" id="KW-1003">Cell membrane</keyword>
<name>A0AAW2GZI4_9HYME</name>
<dbReference type="GO" id="GO:0007165">
    <property type="term" value="P:signal transduction"/>
    <property type="evidence" value="ECO:0007669"/>
    <property type="project" value="UniProtKB-KW"/>
</dbReference>
<dbReference type="InterPro" id="IPR004117">
    <property type="entry name" value="7tm6_olfct_rcpt"/>
</dbReference>
<dbReference type="Proteomes" id="UP001430953">
    <property type="component" value="Unassembled WGS sequence"/>
</dbReference>
<feature type="transmembrane region" description="Helical" evidence="10">
    <location>
        <begin position="33"/>
        <end position="54"/>
    </location>
</feature>